<feature type="signal peptide" evidence="1">
    <location>
        <begin position="1"/>
        <end position="22"/>
    </location>
</feature>
<gene>
    <name evidence="2" type="ORF">DX914_16685</name>
</gene>
<comment type="caution">
    <text evidence="2">The sequence shown here is derived from an EMBL/GenBank/DDBJ whole genome shotgun (WGS) entry which is preliminary data.</text>
</comment>
<evidence type="ECO:0000256" key="1">
    <source>
        <dbReference type="SAM" id="SignalP"/>
    </source>
</evidence>
<dbReference type="RefSeq" id="WP_115860820.1">
    <property type="nucleotide sequence ID" value="NZ_QTSU01000003.1"/>
</dbReference>
<dbReference type="OrthoDB" id="8480750at2"/>
<feature type="chain" id="PRO_5017026856" evidence="1">
    <location>
        <begin position="23"/>
        <end position="123"/>
    </location>
</feature>
<organism evidence="2 3">
    <name type="scientific">Lysobacter silvisoli</name>
    <dbReference type="NCBI Taxonomy" id="2293254"/>
    <lineage>
        <taxon>Bacteria</taxon>
        <taxon>Pseudomonadati</taxon>
        <taxon>Pseudomonadota</taxon>
        <taxon>Gammaproteobacteria</taxon>
        <taxon>Lysobacterales</taxon>
        <taxon>Lysobacteraceae</taxon>
        <taxon>Lysobacter</taxon>
    </lineage>
</organism>
<keyword evidence="3" id="KW-1185">Reference proteome</keyword>
<dbReference type="AlphaFoldDB" id="A0A371JYH2"/>
<dbReference type="Proteomes" id="UP000264492">
    <property type="component" value="Unassembled WGS sequence"/>
</dbReference>
<keyword evidence="1" id="KW-0732">Signal</keyword>
<evidence type="ECO:0000313" key="3">
    <source>
        <dbReference type="Proteomes" id="UP000264492"/>
    </source>
</evidence>
<reference evidence="2 3" key="1">
    <citation type="submission" date="2018-08" db="EMBL/GenBank/DDBJ databases">
        <title>Lysobacter sp. zong2l5, whole genome shotgun sequence.</title>
        <authorList>
            <person name="Zhang X."/>
            <person name="Feng G."/>
            <person name="Zhu H."/>
        </authorList>
    </citation>
    <scope>NUCLEOTIDE SEQUENCE [LARGE SCALE GENOMIC DNA]</scope>
    <source>
        <strain evidence="3">zong2l5</strain>
    </source>
</reference>
<sequence length="123" mass="12595">MRPAALALLPLAFALASPPAAAKGACLIQGELYGAKFKDCSEVDAARPDSDYKAQCESNIASIRSAGGSASATVSAACPSGAQGSCVNPMGRQVRTYYYARSTQELAVTRSSCESAGGSWRAP</sequence>
<proteinExistence type="predicted"/>
<protein>
    <submittedName>
        <fullName evidence="2">Uncharacterized protein</fullName>
    </submittedName>
</protein>
<dbReference type="EMBL" id="QTSU01000003">
    <property type="protein sequence ID" value="RDZ26617.1"/>
    <property type="molecule type" value="Genomic_DNA"/>
</dbReference>
<accession>A0A371JYH2</accession>
<evidence type="ECO:0000313" key="2">
    <source>
        <dbReference type="EMBL" id="RDZ26617.1"/>
    </source>
</evidence>
<name>A0A371JYH2_9GAMM</name>